<keyword evidence="9" id="KW-0472">Membrane</keyword>
<feature type="transmembrane region" description="Helical" evidence="9">
    <location>
        <begin position="29"/>
        <end position="45"/>
    </location>
</feature>
<keyword evidence="3" id="KW-0597">Phosphoprotein</keyword>
<feature type="transmembrane region" description="Helical" evidence="9">
    <location>
        <begin position="240"/>
        <end position="261"/>
    </location>
</feature>
<dbReference type="Pfam" id="PF02518">
    <property type="entry name" value="HATPase_c"/>
    <property type="match status" value="1"/>
</dbReference>
<dbReference type="PROSITE" id="PS50109">
    <property type="entry name" value="HIS_KIN"/>
    <property type="match status" value="1"/>
</dbReference>
<evidence type="ECO:0000256" key="5">
    <source>
        <dbReference type="ARBA" id="ARBA00022741"/>
    </source>
</evidence>
<keyword evidence="9" id="KW-0812">Transmembrane</keyword>
<evidence type="ECO:0000259" key="10">
    <source>
        <dbReference type="PROSITE" id="PS50109"/>
    </source>
</evidence>
<feature type="transmembrane region" description="Helical" evidence="9">
    <location>
        <begin position="138"/>
        <end position="159"/>
    </location>
</feature>
<comment type="catalytic activity">
    <reaction evidence="1">
        <text>ATP + protein L-histidine = ADP + protein N-phospho-L-histidine.</text>
        <dbReference type="EC" id="2.7.13.3"/>
    </reaction>
</comment>
<dbReference type="InterPro" id="IPR029016">
    <property type="entry name" value="GAF-like_dom_sf"/>
</dbReference>
<dbReference type="InterPro" id="IPR036890">
    <property type="entry name" value="HATPase_C_sf"/>
</dbReference>
<dbReference type="SMART" id="SM00065">
    <property type="entry name" value="GAF"/>
    <property type="match status" value="1"/>
</dbReference>
<keyword evidence="12" id="KW-1185">Reference proteome</keyword>
<dbReference type="EC" id="2.7.13.3" evidence="2"/>
<evidence type="ECO:0000256" key="1">
    <source>
        <dbReference type="ARBA" id="ARBA00000085"/>
    </source>
</evidence>
<dbReference type="Proteomes" id="UP001302494">
    <property type="component" value="Chromosome"/>
</dbReference>
<feature type="transmembrane region" description="Helical" evidence="9">
    <location>
        <begin position="65"/>
        <end position="86"/>
    </location>
</feature>
<accession>A0AA96K519</accession>
<dbReference type="SMART" id="SM00387">
    <property type="entry name" value="HATPase_c"/>
    <property type="match status" value="1"/>
</dbReference>
<reference evidence="11 12" key="1">
    <citation type="submission" date="2023-01" db="EMBL/GenBank/DDBJ databases">
        <title>Cultivation and genomic characterization of new, ubiquitous marine nitrite-oxidizing bacteria from the Nitrospirales.</title>
        <authorList>
            <person name="Mueller A.J."/>
            <person name="Daebeler A."/>
            <person name="Herbold C.W."/>
            <person name="Kirkegaard R.H."/>
            <person name="Daims H."/>
        </authorList>
    </citation>
    <scope>NUCLEOTIDE SEQUENCE [LARGE SCALE GENOMIC DNA]</scope>
    <source>
        <strain evidence="11 12">DK</strain>
    </source>
</reference>
<evidence type="ECO:0000256" key="8">
    <source>
        <dbReference type="ARBA" id="ARBA00023012"/>
    </source>
</evidence>
<keyword evidence="6" id="KW-0418">Kinase</keyword>
<dbReference type="SUPFAM" id="SSF55781">
    <property type="entry name" value="GAF domain-like"/>
    <property type="match status" value="1"/>
</dbReference>
<keyword evidence="9" id="KW-1133">Transmembrane helix</keyword>
<feature type="transmembrane region" description="Helical" evidence="9">
    <location>
        <begin position="171"/>
        <end position="196"/>
    </location>
</feature>
<dbReference type="GO" id="GO:0000160">
    <property type="term" value="P:phosphorelay signal transduction system"/>
    <property type="evidence" value="ECO:0007669"/>
    <property type="project" value="UniProtKB-KW"/>
</dbReference>
<organism evidence="11 12">
    <name type="scientific">Candidatus Nitrospira neomarina</name>
    <dbReference type="NCBI Taxonomy" id="3020899"/>
    <lineage>
        <taxon>Bacteria</taxon>
        <taxon>Pseudomonadati</taxon>
        <taxon>Nitrospirota</taxon>
        <taxon>Nitrospiria</taxon>
        <taxon>Nitrospirales</taxon>
        <taxon>Nitrospiraceae</taxon>
        <taxon>Nitrospira</taxon>
    </lineage>
</organism>
<dbReference type="InterPro" id="IPR003018">
    <property type="entry name" value="GAF"/>
</dbReference>
<protein>
    <recommendedName>
        <fullName evidence="2">histidine kinase</fullName>
        <ecNumber evidence="2">2.7.13.3</ecNumber>
    </recommendedName>
</protein>
<evidence type="ECO:0000256" key="2">
    <source>
        <dbReference type="ARBA" id="ARBA00012438"/>
    </source>
</evidence>
<dbReference type="InterPro" id="IPR004358">
    <property type="entry name" value="Sig_transdc_His_kin-like_C"/>
</dbReference>
<sequence length="729" mass="81762">MSVWVIPSILTAGVSLFLATIIFVKRKDGAHFFPLFLLMAVMIWIHGLNGIQEVFPAHPITFKKLILVGEVILPVLIGFVGFSLLHEFSANSVALGRGWWKIIGCGAALLAMVIVGTPDGFMQVNPEGEIVFRRPEGLLIWGFIVLASCVGIFQLERILQSFPDPLRYRLKYVLIGLGGLACISIAQAFHLVVVSVWRPEDVWAGGLASFSSLVIMALGLRRWRGPQVIQKIQVSHHALYASLVVVCVSGYFVLVAMVTLVVQQTDWEVKESLGMVLMFLAVMGLIVAMLSRRVRVEFLQVVSRHFFKAKYDYREKWLEVTEMFSACQDVSELLNRYLEWLSRTFGTSRVTIWKLFDVDGRYHQIRKERRRRKLTENDRSPNVSEPFPIPETHPLIHQLKEQQEPLLVQVGHRVAEDWREFLDITHAHVCVPLVTEQGRLLGFCTLSQESVRDEYDQDDLDLLRAIAHHVTMLLIQFELVQERSSSAKWEAVHRFSAFYLHDLKNLASSLSMVAQNAAQYGSNSEFQASAMQTVKNTSQRIIDLMGELSRQANEPNLSEGVPTESVDVNLLIKDILATVNRPGCQPNFSPGPEVPVLQLKREAIKQVLLNLILNARQAIEGQGTIDISTACDGKQVIVELVDTGGGMSVAQLENIFQPFKSSKKNGLGVGLFQCKRIVEDHHGVIHIESQEGRGTTVMITFPVQSADNPSTMEFGVSQVGVEYDSRKNK</sequence>
<gene>
    <name evidence="11" type="ORF">PQG83_09425</name>
</gene>
<dbReference type="Pfam" id="PF01590">
    <property type="entry name" value="GAF"/>
    <property type="match status" value="1"/>
</dbReference>
<dbReference type="PANTHER" id="PTHR43065">
    <property type="entry name" value="SENSOR HISTIDINE KINASE"/>
    <property type="match status" value="1"/>
</dbReference>
<dbReference type="GO" id="GO:0004673">
    <property type="term" value="F:protein histidine kinase activity"/>
    <property type="evidence" value="ECO:0007669"/>
    <property type="project" value="UniProtKB-EC"/>
</dbReference>
<evidence type="ECO:0000256" key="4">
    <source>
        <dbReference type="ARBA" id="ARBA00022679"/>
    </source>
</evidence>
<evidence type="ECO:0000313" key="11">
    <source>
        <dbReference type="EMBL" id="WNM63959.1"/>
    </source>
</evidence>
<dbReference type="InterPro" id="IPR003594">
    <property type="entry name" value="HATPase_dom"/>
</dbReference>
<feature type="transmembrane region" description="Helical" evidence="9">
    <location>
        <begin position="98"/>
        <end position="118"/>
    </location>
</feature>
<evidence type="ECO:0000256" key="7">
    <source>
        <dbReference type="ARBA" id="ARBA00022840"/>
    </source>
</evidence>
<feature type="domain" description="Histidine kinase" evidence="10">
    <location>
        <begin position="498"/>
        <end position="705"/>
    </location>
</feature>
<keyword evidence="4" id="KW-0808">Transferase</keyword>
<evidence type="ECO:0000256" key="3">
    <source>
        <dbReference type="ARBA" id="ARBA00022553"/>
    </source>
</evidence>
<keyword evidence="5" id="KW-0547">Nucleotide-binding</keyword>
<evidence type="ECO:0000313" key="12">
    <source>
        <dbReference type="Proteomes" id="UP001302494"/>
    </source>
</evidence>
<dbReference type="PRINTS" id="PR00344">
    <property type="entry name" value="BCTRLSENSOR"/>
</dbReference>
<evidence type="ECO:0000256" key="6">
    <source>
        <dbReference type="ARBA" id="ARBA00022777"/>
    </source>
</evidence>
<dbReference type="SUPFAM" id="SSF55874">
    <property type="entry name" value="ATPase domain of HSP90 chaperone/DNA topoisomerase II/histidine kinase"/>
    <property type="match status" value="1"/>
</dbReference>
<evidence type="ECO:0000256" key="9">
    <source>
        <dbReference type="SAM" id="Phobius"/>
    </source>
</evidence>
<dbReference type="InterPro" id="IPR005467">
    <property type="entry name" value="His_kinase_dom"/>
</dbReference>
<dbReference type="EMBL" id="CP116968">
    <property type="protein sequence ID" value="WNM63959.1"/>
    <property type="molecule type" value="Genomic_DNA"/>
</dbReference>
<dbReference type="RefSeq" id="WP_312748782.1">
    <property type="nucleotide sequence ID" value="NZ_CP116968.1"/>
</dbReference>
<dbReference type="PANTHER" id="PTHR43065:SF10">
    <property type="entry name" value="PEROXIDE STRESS-ACTIVATED HISTIDINE KINASE MAK3"/>
    <property type="match status" value="1"/>
</dbReference>
<dbReference type="Gene3D" id="3.30.450.40">
    <property type="match status" value="1"/>
</dbReference>
<feature type="transmembrane region" description="Helical" evidence="9">
    <location>
        <begin position="6"/>
        <end position="24"/>
    </location>
</feature>
<keyword evidence="7 11" id="KW-0067">ATP-binding</keyword>
<proteinExistence type="predicted"/>
<feature type="transmembrane region" description="Helical" evidence="9">
    <location>
        <begin position="273"/>
        <end position="290"/>
    </location>
</feature>
<dbReference type="KEGG" id="nneo:PQG83_09425"/>
<feature type="transmembrane region" description="Helical" evidence="9">
    <location>
        <begin position="202"/>
        <end position="220"/>
    </location>
</feature>
<dbReference type="AlphaFoldDB" id="A0AA96K519"/>
<keyword evidence="8" id="KW-0902">Two-component regulatory system</keyword>
<dbReference type="GO" id="GO:0005524">
    <property type="term" value="F:ATP binding"/>
    <property type="evidence" value="ECO:0007669"/>
    <property type="project" value="UniProtKB-KW"/>
</dbReference>
<name>A0AA96K519_9BACT</name>
<dbReference type="Gene3D" id="3.30.565.10">
    <property type="entry name" value="Histidine kinase-like ATPase, C-terminal domain"/>
    <property type="match status" value="1"/>
</dbReference>